<evidence type="ECO:0000313" key="8">
    <source>
        <dbReference type="Proteomes" id="UP000490939"/>
    </source>
</evidence>
<evidence type="ECO:0000313" key="5">
    <source>
        <dbReference type="EMBL" id="KAE9974475.1"/>
    </source>
</evidence>
<feature type="signal peptide" evidence="2">
    <location>
        <begin position="1"/>
        <end position="17"/>
    </location>
</feature>
<gene>
    <name evidence="4" type="ORF">BLS_003314</name>
    <name evidence="3" type="ORF">EG327_010314</name>
    <name evidence="5" type="ORF">EG328_003805</name>
</gene>
<accession>A0A8H3UP85</accession>
<comment type="caution">
    <text evidence="4">The sequence shown here is derived from an EMBL/GenBank/DDBJ whole genome shotgun (WGS) entry which is preliminary data.</text>
</comment>
<dbReference type="EMBL" id="WNWQ01000217">
    <property type="protein sequence ID" value="KAE9973994.1"/>
    <property type="molecule type" value="Genomic_DNA"/>
</dbReference>
<keyword evidence="8" id="KW-1185">Reference proteome</keyword>
<evidence type="ECO:0000256" key="2">
    <source>
        <dbReference type="SAM" id="SignalP"/>
    </source>
</evidence>
<dbReference type="Proteomes" id="UP000447873">
    <property type="component" value="Unassembled WGS sequence"/>
</dbReference>
<dbReference type="OrthoDB" id="3941827at2759"/>
<evidence type="ECO:0000313" key="7">
    <source>
        <dbReference type="Proteomes" id="UP000447873"/>
    </source>
</evidence>
<dbReference type="EMBL" id="WNWS01000218">
    <property type="protein sequence ID" value="KAE9974475.1"/>
    <property type="molecule type" value="Genomic_DNA"/>
</dbReference>
<name>A0A8H3UP85_VENIN</name>
<evidence type="ECO:0000313" key="6">
    <source>
        <dbReference type="Proteomes" id="UP000433883"/>
    </source>
</evidence>
<dbReference type="AlphaFoldDB" id="A0A8H3UP85"/>
<feature type="chain" id="PRO_5044690640" evidence="2">
    <location>
        <begin position="18"/>
        <end position="177"/>
    </location>
</feature>
<proteinExistence type="predicted"/>
<evidence type="ECO:0000313" key="3">
    <source>
        <dbReference type="EMBL" id="KAE9970306.1"/>
    </source>
</evidence>
<sequence>MKFSAVIALSIAALASAQVPKGSGADAPKIPAGIKCALTCLAPLKESGCKIDGIFPKGAGTGATRIAGRPPGDLAKPAGQVVDTPQMRKVRRQGDSPAKAPPKISPETIAAAKTARDCFCAAPAMKTVQPCITSGCASAPDGGAAAVKGINAACKAVTSFTPLTPAPAAAGGAAPPA</sequence>
<evidence type="ECO:0000313" key="4">
    <source>
        <dbReference type="EMBL" id="KAE9973994.1"/>
    </source>
</evidence>
<evidence type="ECO:0000256" key="1">
    <source>
        <dbReference type="SAM" id="MobiDB-lite"/>
    </source>
</evidence>
<feature type="region of interest" description="Disordered" evidence="1">
    <location>
        <begin position="62"/>
        <end position="104"/>
    </location>
</feature>
<dbReference type="EMBL" id="WNWR01000727">
    <property type="protein sequence ID" value="KAE9970306.1"/>
    <property type="molecule type" value="Genomic_DNA"/>
</dbReference>
<protein>
    <submittedName>
        <fullName evidence="4">Uncharacterized protein</fullName>
    </submittedName>
</protein>
<dbReference type="Proteomes" id="UP000490939">
    <property type="component" value="Unassembled WGS sequence"/>
</dbReference>
<keyword evidence="2" id="KW-0732">Signal</keyword>
<reference evidence="4 6" key="1">
    <citation type="submission" date="2019-11" db="EMBL/GenBank/DDBJ databases">
        <title>Venturia inaequalis Genome Resource.</title>
        <authorList>
            <person name="Lichtner F.J."/>
        </authorList>
    </citation>
    <scope>NUCLEOTIDE SEQUENCE [LARGE SCALE GENOMIC DNA]</scope>
    <source>
        <strain evidence="5 7">120213</strain>
        <strain evidence="4">Bline_iso_100314</strain>
        <strain evidence="3 8">DMI_063113</strain>
    </source>
</reference>
<dbReference type="Proteomes" id="UP000433883">
    <property type="component" value="Unassembled WGS sequence"/>
</dbReference>
<organism evidence="4 6">
    <name type="scientific">Venturia inaequalis</name>
    <name type="common">Apple scab fungus</name>
    <dbReference type="NCBI Taxonomy" id="5025"/>
    <lineage>
        <taxon>Eukaryota</taxon>
        <taxon>Fungi</taxon>
        <taxon>Dikarya</taxon>
        <taxon>Ascomycota</taxon>
        <taxon>Pezizomycotina</taxon>
        <taxon>Dothideomycetes</taxon>
        <taxon>Pleosporomycetidae</taxon>
        <taxon>Venturiales</taxon>
        <taxon>Venturiaceae</taxon>
        <taxon>Venturia</taxon>
    </lineage>
</organism>